<dbReference type="AlphaFoldDB" id="A0A3N9WB07"/>
<proteinExistence type="predicted"/>
<name>A0A3N9WB07_9ACTN</name>
<feature type="domain" description="NADAR" evidence="4">
    <location>
        <begin position="3"/>
        <end position="51"/>
    </location>
</feature>
<comment type="catalytic activity">
    <reaction evidence="1">
        <text>5-amino-6-(5-phospho-D-ribosylamino)uracil + H2O = 5,6-diaminouracil + D-ribose 5-phosphate</text>
        <dbReference type="Rhea" id="RHEA:55020"/>
        <dbReference type="ChEBI" id="CHEBI:15377"/>
        <dbReference type="ChEBI" id="CHEBI:46252"/>
        <dbReference type="ChEBI" id="CHEBI:58453"/>
        <dbReference type="ChEBI" id="CHEBI:78346"/>
    </reaction>
</comment>
<feature type="compositionally biased region" description="Basic and acidic residues" evidence="3">
    <location>
        <begin position="54"/>
        <end position="64"/>
    </location>
</feature>
<dbReference type="InterPro" id="IPR037238">
    <property type="entry name" value="YbiA-like_sf"/>
</dbReference>
<comment type="caution">
    <text evidence="5">The sequence shown here is derived from an EMBL/GenBank/DDBJ whole genome shotgun (WGS) entry which is preliminary data.</text>
</comment>
<dbReference type="InterPro" id="IPR012816">
    <property type="entry name" value="NADAR"/>
</dbReference>
<dbReference type="OrthoDB" id="67297at2"/>
<accession>A0A3N9WB07</accession>
<evidence type="ECO:0000256" key="2">
    <source>
        <dbReference type="ARBA" id="ARBA00000751"/>
    </source>
</evidence>
<evidence type="ECO:0000313" key="5">
    <source>
        <dbReference type="EMBL" id="RQW98091.1"/>
    </source>
</evidence>
<gene>
    <name evidence="5" type="ORF">DLJ59_27830</name>
</gene>
<comment type="catalytic activity">
    <reaction evidence="2">
        <text>2,5-diamino-6-hydroxy-4-(5-phosphoribosylamino)-pyrimidine + H2O = 2,5,6-triamino-4-hydroxypyrimidine + D-ribose 5-phosphate</text>
        <dbReference type="Rhea" id="RHEA:23436"/>
        <dbReference type="ChEBI" id="CHEBI:15377"/>
        <dbReference type="ChEBI" id="CHEBI:58614"/>
        <dbReference type="ChEBI" id="CHEBI:78346"/>
        <dbReference type="ChEBI" id="CHEBI:137796"/>
    </reaction>
</comment>
<evidence type="ECO:0000256" key="3">
    <source>
        <dbReference type="SAM" id="MobiDB-lite"/>
    </source>
</evidence>
<dbReference type="CDD" id="cd15457">
    <property type="entry name" value="NADAR"/>
    <property type="match status" value="1"/>
</dbReference>
<evidence type="ECO:0000259" key="4">
    <source>
        <dbReference type="Pfam" id="PF08719"/>
    </source>
</evidence>
<protein>
    <recommendedName>
        <fullName evidence="4">NADAR domain-containing protein</fullName>
    </recommendedName>
</protein>
<sequence length="73" mass="8053">MLDQRTWDVHRFDIVVAGNLAKFGRHAELRAFLAGTGRRVLVEASPVDGSGVSERNRAFPDRRPNAASARPPL</sequence>
<dbReference type="SUPFAM" id="SSF143990">
    <property type="entry name" value="YbiA-like"/>
    <property type="match status" value="1"/>
</dbReference>
<dbReference type="Pfam" id="PF08719">
    <property type="entry name" value="NADAR"/>
    <property type="match status" value="1"/>
</dbReference>
<evidence type="ECO:0000256" key="1">
    <source>
        <dbReference type="ARBA" id="ARBA00000022"/>
    </source>
</evidence>
<keyword evidence="6" id="KW-1185">Reference proteome</keyword>
<dbReference type="EMBL" id="QGSZ01000304">
    <property type="protein sequence ID" value="RQW98091.1"/>
    <property type="molecule type" value="Genomic_DNA"/>
</dbReference>
<feature type="region of interest" description="Disordered" evidence="3">
    <location>
        <begin position="46"/>
        <end position="73"/>
    </location>
</feature>
<organism evidence="5 6">
    <name type="scientific">Micromonospora inaquosa</name>
    <dbReference type="NCBI Taxonomy" id="2203716"/>
    <lineage>
        <taxon>Bacteria</taxon>
        <taxon>Bacillati</taxon>
        <taxon>Actinomycetota</taxon>
        <taxon>Actinomycetes</taxon>
        <taxon>Micromonosporales</taxon>
        <taxon>Micromonosporaceae</taxon>
        <taxon>Micromonospora</taxon>
    </lineage>
</organism>
<reference evidence="5 6" key="1">
    <citation type="submission" date="2018-05" db="EMBL/GenBank/DDBJ databases">
        <title>Micromonospora from Atacama Desert.</title>
        <authorList>
            <person name="Carro L."/>
            <person name="Goodfellow M."/>
            <person name="Klenk H.-P."/>
        </authorList>
    </citation>
    <scope>NUCLEOTIDE SEQUENCE [LARGE SCALE GENOMIC DNA]</scope>
    <source>
        <strain evidence="5 6">LB39</strain>
    </source>
</reference>
<dbReference type="Gene3D" id="1.10.357.40">
    <property type="entry name" value="YbiA-like"/>
    <property type="match status" value="1"/>
</dbReference>
<dbReference type="Proteomes" id="UP000282312">
    <property type="component" value="Unassembled WGS sequence"/>
</dbReference>
<evidence type="ECO:0000313" key="6">
    <source>
        <dbReference type="Proteomes" id="UP000282312"/>
    </source>
</evidence>